<accession>A0AAW3MKS1</accession>
<dbReference type="AlphaFoldDB" id="A0AAW3MKS1"/>
<gene>
    <name evidence="1" type="ORF">WJ96_21160</name>
</gene>
<keyword evidence="2" id="KW-1185">Reference proteome</keyword>
<evidence type="ECO:0000313" key="2">
    <source>
        <dbReference type="Proteomes" id="UP000056453"/>
    </source>
</evidence>
<organism evidence="1 2">
    <name type="scientific">Burkholderia ubonensis</name>
    <dbReference type="NCBI Taxonomy" id="101571"/>
    <lineage>
        <taxon>Bacteria</taxon>
        <taxon>Pseudomonadati</taxon>
        <taxon>Pseudomonadota</taxon>
        <taxon>Betaproteobacteria</taxon>
        <taxon>Burkholderiales</taxon>
        <taxon>Burkholderiaceae</taxon>
        <taxon>Burkholderia</taxon>
        <taxon>Burkholderia cepacia complex</taxon>
    </lineage>
</organism>
<reference evidence="1 2" key="1">
    <citation type="submission" date="2015-11" db="EMBL/GenBank/DDBJ databases">
        <title>Expanding the genomic diversity of Burkholderia species for the development of highly accurate diagnostics.</title>
        <authorList>
            <person name="Sahl J."/>
            <person name="Keim P."/>
            <person name="Wagner D."/>
        </authorList>
    </citation>
    <scope>NUCLEOTIDE SEQUENCE [LARGE SCALE GENOMIC DNA]</scope>
    <source>
        <strain evidence="1 2">MSMB1808WGS</strain>
    </source>
</reference>
<comment type="caution">
    <text evidence="1">The sequence shown here is derived from an EMBL/GenBank/DDBJ whole genome shotgun (WGS) entry which is preliminary data.</text>
</comment>
<evidence type="ECO:0000313" key="1">
    <source>
        <dbReference type="EMBL" id="KVP86949.1"/>
    </source>
</evidence>
<sequence>MPQIAPLYPSATERSLRLASLLFPILVECAKQGKLISYGDLIERAQTTYPDNSEIQRAIPRASGRILDVIRTFCLRRGVPDLASIVVQRGTTVPGPNYVGLAQASEFQKEAFAFNWEADGVVFEAEVVEAIRINKRKLLSEAAARDVLFAYFKENEARFPASIRNHREKILVLLMEGFDPHEAFEMALA</sequence>
<name>A0AAW3MKS1_9BURK</name>
<dbReference type="RefSeq" id="WP_059957281.1">
    <property type="nucleotide sequence ID" value="NZ_LPBJ01000106.1"/>
</dbReference>
<dbReference type="EMBL" id="LPBJ01000106">
    <property type="protein sequence ID" value="KVP86949.1"/>
    <property type="molecule type" value="Genomic_DNA"/>
</dbReference>
<dbReference type="Proteomes" id="UP000056453">
    <property type="component" value="Unassembled WGS sequence"/>
</dbReference>
<proteinExistence type="predicted"/>
<protein>
    <submittedName>
        <fullName evidence="1">Uncharacterized protein</fullName>
    </submittedName>
</protein>